<dbReference type="InterPro" id="IPR009959">
    <property type="entry name" value="Cyclase_SnoaL-like"/>
</dbReference>
<dbReference type="AlphaFoldDB" id="A0A2P8F2Y0"/>
<accession>A0A2P8F2Y0</accession>
<sequence>MYLMEKVRLFVRRRSDLTVDRHTEHKALIKAFRDSTYNFSEGGVRAALKDLTTPDALFRLCHPFEDTTGSQAFYDSAYAGLFNAWPDLERRDYIVVAGPDEFGNDWVGCGGYYTGVFTGPWLEIPPTGHQVSMRYHEFFRFVDGKVVEYQALWDIPEVMMQADAWPMAPSLGREWHVPGPATSDGLVPGPYDSAKGAATCQHIVDMLDHLKKHPSDPDPHSMEMGRFWHERMSWYGPAGIGTGRGISGFRNWHQIPFLNGMPDRGKYVDEITYHFFGDGDYAAVTGWPDMIQTVTHDGWMGIAPAGKKITLRSLDFWRVENGKIRENWVLVDLLDAYYQLGVDVFARLREFNKARSMARLNIPDGMSR</sequence>
<reference evidence="1 2" key="1">
    <citation type="submission" date="2018-03" db="EMBL/GenBank/DDBJ databases">
        <title>Genomic Encyclopedia of Archaeal and Bacterial Type Strains, Phase II (KMG-II): from individual species to whole genera.</title>
        <authorList>
            <person name="Goeker M."/>
        </authorList>
    </citation>
    <scope>NUCLEOTIDE SEQUENCE [LARGE SCALE GENOMIC DNA]</scope>
    <source>
        <strain evidence="1 2">DSM 100673</strain>
    </source>
</reference>
<dbReference type="PANTHER" id="PTHR38436:SF1">
    <property type="entry name" value="ESTER CYCLASE"/>
    <property type="match status" value="1"/>
</dbReference>
<dbReference type="PANTHER" id="PTHR38436">
    <property type="entry name" value="POLYKETIDE CYCLASE SNOAL-LIKE DOMAIN"/>
    <property type="match status" value="1"/>
</dbReference>
<dbReference type="GO" id="GO:0030638">
    <property type="term" value="P:polyketide metabolic process"/>
    <property type="evidence" value="ECO:0007669"/>
    <property type="project" value="InterPro"/>
</dbReference>
<keyword evidence="2" id="KW-1185">Reference proteome</keyword>
<dbReference type="InterPro" id="IPR032710">
    <property type="entry name" value="NTF2-like_dom_sf"/>
</dbReference>
<evidence type="ECO:0000313" key="2">
    <source>
        <dbReference type="Proteomes" id="UP000240418"/>
    </source>
</evidence>
<organism evidence="1 2">
    <name type="scientific">Shimia abyssi</name>
    <dbReference type="NCBI Taxonomy" id="1662395"/>
    <lineage>
        <taxon>Bacteria</taxon>
        <taxon>Pseudomonadati</taxon>
        <taxon>Pseudomonadota</taxon>
        <taxon>Alphaproteobacteria</taxon>
        <taxon>Rhodobacterales</taxon>
        <taxon>Roseobacteraceae</taxon>
    </lineage>
</organism>
<protein>
    <submittedName>
        <fullName evidence="1">SnoaL-like polyketide cyclase</fullName>
    </submittedName>
</protein>
<gene>
    <name evidence="1" type="ORF">CLV88_12336</name>
</gene>
<dbReference type="Pfam" id="PF07366">
    <property type="entry name" value="SnoaL"/>
    <property type="match status" value="2"/>
</dbReference>
<dbReference type="EMBL" id="PYGJ01000023">
    <property type="protein sequence ID" value="PSL16069.1"/>
    <property type="molecule type" value="Genomic_DNA"/>
</dbReference>
<dbReference type="SUPFAM" id="SSF54427">
    <property type="entry name" value="NTF2-like"/>
    <property type="match status" value="2"/>
</dbReference>
<evidence type="ECO:0000313" key="1">
    <source>
        <dbReference type="EMBL" id="PSL16069.1"/>
    </source>
</evidence>
<dbReference type="Gene3D" id="3.10.450.50">
    <property type="match status" value="2"/>
</dbReference>
<name>A0A2P8F2Y0_9RHOB</name>
<dbReference type="Proteomes" id="UP000240418">
    <property type="component" value="Unassembled WGS sequence"/>
</dbReference>
<proteinExistence type="predicted"/>
<comment type="caution">
    <text evidence="1">The sequence shown here is derived from an EMBL/GenBank/DDBJ whole genome shotgun (WGS) entry which is preliminary data.</text>
</comment>